<dbReference type="InterPro" id="IPR029063">
    <property type="entry name" value="SAM-dependent_MTases_sf"/>
</dbReference>
<dbReference type="Proteomes" id="UP000176005">
    <property type="component" value="Unassembled WGS sequence"/>
</dbReference>
<dbReference type="Pfam" id="PF08242">
    <property type="entry name" value="Methyltransf_12"/>
    <property type="match status" value="1"/>
</dbReference>
<dbReference type="GO" id="GO:0008168">
    <property type="term" value="F:methyltransferase activity"/>
    <property type="evidence" value="ECO:0007669"/>
    <property type="project" value="UniProtKB-KW"/>
</dbReference>
<dbReference type="GO" id="GO:0017000">
    <property type="term" value="P:antibiotic biosynthetic process"/>
    <property type="evidence" value="ECO:0007669"/>
    <property type="project" value="UniProtKB-ARBA"/>
</dbReference>
<evidence type="ECO:0000259" key="2">
    <source>
        <dbReference type="Pfam" id="PF08242"/>
    </source>
</evidence>
<evidence type="ECO:0000256" key="1">
    <source>
        <dbReference type="SAM" id="MobiDB-lite"/>
    </source>
</evidence>
<name>A0A1E7L658_9ACTN</name>
<dbReference type="SUPFAM" id="SSF53335">
    <property type="entry name" value="S-adenosyl-L-methionine-dependent methyltransferases"/>
    <property type="match status" value="1"/>
</dbReference>
<dbReference type="CDD" id="cd02440">
    <property type="entry name" value="AdoMet_MTases"/>
    <property type="match status" value="1"/>
</dbReference>
<protein>
    <submittedName>
        <fullName evidence="3">SAM-dependent methyltransferase</fullName>
    </submittedName>
</protein>
<dbReference type="Gene3D" id="3.40.50.150">
    <property type="entry name" value="Vaccinia Virus protein VP39"/>
    <property type="match status" value="1"/>
</dbReference>
<evidence type="ECO:0000313" key="3">
    <source>
        <dbReference type="EMBL" id="OEV11659.1"/>
    </source>
</evidence>
<accession>A0A1E7L658</accession>
<dbReference type="InterPro" id="IPR013217">
    <property type="entry name" value="Methyltransf_12"/>
</dbReference>
<dbReference type="RefSeq" id="WP_070016822.1">
    <property type="nucleotide sequence ID" value="NZ_LJGW01000201.1"/>
</dbReference>
<comment type="caution">
    <text evidence="3">The sequence shown here is derived from an EMBL/GenBank/DDBJ whole genome shotgun (WGS) entry which is preliminary data.</text>
</comment>
<reference evidence="3 4" key="1">
    <citation type="journal article" date="2016" name="Front. Microbiol.">
        <title>Comparative Genomics Analysis of Streptomyces Species Reveals Their Adaptation to the Marine Environment and Their Diversity at the Genomic Level.</title>
        <authorList>
            <person name="Tian X."/>
            <person name="Zhang Z."/>
            <person name="Yang T."/>
            <person name="Chen M."/>
            <person name="Li J."/>
            <person name="Chen F."/>
            <person name="Yang J."/>
            <person name="Li W."/>
            <person name="Zhang B."/>
            <person name="Zhang Z."/>
            <person name="Wu J."/>
            <person name="Zhang C."/>
            <person name="Long L."/>
            <person name="Xiao J."/>
        </authorList>
    </citation>
    <scope>NUCLEOTIDE SEQUENCE [LARGE SCALE GENOMIC DNA]</scope>
    <source>
        <strain evidence="3 4">SCSIO 10429</strain>
    </source>
</reference>
<dbReference type="AlphaFoldDB" id="A0A1E7L658"/>
<feature type="domain" description="Methyltransferase type 12" evidence="2">
    <location>
        <begin position="76"/>
        <end position="173"/>
    </location>
</feature>
<dbReference type="EMBL" id="LJGW01000201">
    <property type="protein sequence ID" value="OEV11659.1"/>
    <property type="molecule type" value="Genomic_DNA"/>
</dbReference>
<keyword evidence="3" id="KW-0808">Transferase</keyword>
<dbReference type="GO" id="GO:0032259">
    <property type="term" value="P:methylation"/>
    <property type="evidence" value="ECO:0007669"/>
    <property type="project" value="UniProtKB-KW"/>
</dbReference>
<evidence type="ECO:0000313" key="4">
    <source>
        <dbReference type="Proteomes" id="UP000176005"/>
    </source>
</evidence>
<dbReference type="PANTHER" id="PTHR43861:SF1">
    <property type="entry name" value="TRANS-ACONITATE 2-METHYLTRANSFERASE"/>
    <property type="match status" value="1"/>
</dbReference>
<sequence length="312" mass="33490">MSTPTGHDQAHDDQAHRGQTHHGHGTDHGDIDWEAMAAHLEREAELRVPFVEEAVAWLRGLLLEGGCGPGTASRLLDVGCGPGVFTVLLARGFPQAEVVAADGEPELLARVRDRAEREGVAANVTTRQAQLPDDLGELGSADLIWTSNVIHHLGDQQAALDALAQAVRPGGLLAVVERGLSPRCLPRDIGLGRPGLLSRVEAANEERFTAMREALAGHARVVEDWPAMLARAGLVPAGTRTFLTDLPAPLDTTARAHLHDRLSRARETLGEWLSPEDTSTLDTLLDDDDPQGVLRRPDAFYLTATTVHAGRA</sequence>
<keyword evidence="3" id="KW-0489">Methyltransferase</keyword>
<proteinExistence type="predicted"/>
<dbReference type="PATRIC" id="fig|518642.10.peg.2241"/>
<gene>
    <name evidence="3" type="ORF">AN218_11865</name>
</gene>
<keyword evidence="4" id="KW-1185">Reference proteome</keyword>
<organism evidence="3 4">
    <name type="scientific">Streptomyces nanshensis</name>
    <dbReference type="NCBI Taxonomy" id="518642"/>
    <lineage>
        <taxon>Bacteria</taxon>
        <taxon>Bacillati</taxon>
        <taxon>Actinomycetota</taxon>
        <taxon>Actinomycetes</taxon>
        <taxon>Kitasatosporales</taxon>
        <taxon>Streptomycetaceae</taxon>
        <taxon>Streptomyces</taxon>
    </lineage>
</organism>
<dbReference type="PANTHER" id="PTHR43861">
    <property type="entry name" value="TRANS-ACONITATE 2-METHYLTRANSFERASE-RELATED"/>
    <property type="match status" value="1"/>
</dbReference>
<feature type="region of interest" description="Disordered" evidence="1">
    <location>
        <begin position="1"/>
        <end position="30"/>
    </location>
</feature>